<dbReference type="PANTHER" id="PTHR23028">
    <property type="entry name" value="ACETYLTRANSFERASE"/>
    <property type="match status" value="1"/>
</dbReference>
<protein>
    <submittedName>
        <fullName evidence="3">Peptidoglycan/LPS O-acetylase OafA/YrhL, contains acyltransferase and SGNH-hydrolase domains</fullName>
    </submittedName>
</protein>
<feature type="transmembrane region" description="Helical" evidence="1">
    <location>
        <begin position="49"/>
        <end position="71"/>
    </location>
</feature>
<sequence length="380" mass="43582">MIHTLKKDEIRSHTALRGWAALMVVLVHFRSFLHPSIDPDEVTFFFAKGYLWVDFFFILSGFVLSYVYGIERPERRTFPEVTHYLIARFARIYPLHFVSLIAVCLFFITGALINLGWGGGFCCVFEDDLRSPESLMANLFLIHAWGMFDFETWNRPSWSLSVEFFCYLGFAALLVMEGRGRKLVLLAWSCTAMLFYCFYLGTSSDVDENFRLSIIRAASAFLIGIMLFLKRETMSTVSDRWLTIIQITAGIMLLLALHFGITDVVSIGLMAVIVLITWEDRGFLCKWLATRPLYTIGVFSFSIYMWHYLIKFAAQKDWESYTGLALQSSAAGSLLLIACMITLVIPIAIWSHRLLEIPARRWITSQLNGLVETRYMPKCA</sequence>
<feature type="transmembrane region" description="Helical" evidence="1">
    <location>
        <begin position="183"/>
        <end position="201"/>
    </location>
</feature>
<dbReference type="EMBL" id="FNNH01000011">
    <property type="protein sequence ID" value="SDW43982.1"/>
    <property type="molecule type" value="Genomic_DNA"/>
</dbReference>
<evidence type="ECO:0000256" key="1">
    <source>
        <dbReference type="SAM" id="Phobius"/>
    </source>
</evidence>
<evidence type="ECO:0000313" key="3">
    <source>
        <dbReference type="EMBL" id="SDW43982.1"/>
    </source>
</evidence>
<evidence type="ECO:0000313" key="4">
    <source>
        <dbReference type="Proteomes" id="UP000183454"/>
    </source>
</evidence>
<keyword evidence="3" id="KW-0012">Acyltransferase</keyword>
<feature type="domain" description="Acyltransferase 3" evidence="2">
    <location>
        <begin position="15"/>
        <end position="349"/>
    </location>
</feature>
<keyword evidence="3" id="KW-0378">Hydrolase</keyword>
<keyword evidence="1" id="KW-1133">Transmembrane helix</keyword>
<feature type="transmembrane region" description="Helical" evidence="1">
    <location>
        <begin position="213"/>
        <end position="229"/>
    </location>
</feature>
<organism evidence="3 4">
    <name type="scientific">Nitrosomonas communis</name>
    <dbReference type="NCBI Taxonomy" id="44574"/>
    <lineage>
        <taxon>Bacteria</taxon>
        <taxon>Pseudomonadati</taxon>
        <taxon>Pseudomonadota</taxon>
        <taxon>Betaproteobacteria</taxon>
        <taxon>Nitrosomonadales</taxon>
        <taxon>Nitrosomonadaceae</taxon>
        <taxon>Nitrosomonas</taxon>
    </lineage>
</organism>
<dbReference type="Proteomes" id="UP000183454">
    <property type="component" value="Unassembled WGS sequence"/>
</dbReference>
<dbReference type="InterPro" id="IPR002656">
    <property type="entry name" value="Acyl_transf_3_dom"/>
</dbReference>
<dbReference type="InterPro" id="IPR050879">
    <property type="entry name" value="Acyltransferase_3"/>
</dbReference>
<dbReference type="GO" id="GO:0016020">
    <property type="term" value="C:membrane"/>
    <property type="evidence" value="ECO:0007669"/>
    <property type="project" value="TreeGrafter"/>
</dbReference>
<keyword evidence="1" id="KW-0472">Membrane</keyword>
<dbReference type="Pfam" id="PF01757">
    <property type="entry name" value="Acyl_transf_3"/>
    <property type="match status" value="1"/>
</dbReference>
<evidence type="ECO:0000259" key="2">
    <source>
        <dbReference type="Pfam" id="PF01757"/>
    </source>
</evidence>
<dbReference type="PANTHER" id="PTHR23028:SF131">
    <property type="entry name" value="BLR2367 PROTEIN"/>
    <property type="match status" value="1"/>
</dbReference>
<dbReference type="GO" id="GO:0016747">
    <property type="term" value="F:acyltransferase activity, transferring groups other than amino-acyl groups"/>
    <property type="evidence" value="ECO:0007669"/>
    <property type="project" value="InterPro"/>
</dbReference>
<dbReference type="GO" id="GO:0000271">
    <property type="term" value="P:polysaccharide biosynthetic process"/>
    <property type="evidence" value="ECO:0007669"/>
    <property type="project" value="TreeGrafter"/>
</dbReference>
<keyword evidence="3" id="KW-0808">Transferase</keyword>
<accession>A0A1H2TJD3</accession>
<feature type="transmembrane region" description="Helical" evidence="1">
    <location>
        <begin position="330"/>
        <end position="351"/>
    </location>
</feature>
<gene>
    <name evidence="3" type="ORF">SAMN05421882_101143</name>
</gene>
<dbReference type="AlphaFoldDB" id="A0A1H2TJD3"/>
<feature type="transmembrane region" description="Helical" evidence="1">
    <location>
        <begin position="92"/>
        <end position="117"/>
    </location>
</feature>
<feature type="transmembrane region" description="Helical" evidence="1">
    <location>
        <begin position="292"/>
        <end position="310"/>
    </location>
</feature>
<dbReference type="GO" id="GO:0016787">
    <property type="term" value="F:hydrolase activity"/>
    <property type="evidence" value="ECO:0007669"/>
    <property type="project" value="UniProtKB-KW"/>
</dbReference>
<name>A0A1H2TJD3_9PROT</name>
<feature type="transmembrane region" description="Helical" evidence="1">
    <location>
        <begin position="12"/>
        <end position="29"/>
    </location>
</feature>
<feature type="transmembrane region" description="Helical" evidence="1">
    <location>
        <begin position="157"/>
        <end position="176"/>
    </location>
</feature>
<dbReference type="RefSeq" id="WP_074666444.1">
    <property type="nucleotide sequence ID" value="NZ_FNNH01000011.1"/>
</dbReference>
<keyword evidence="1" id="KW-0812">Transmembrane</keyword>
<reference evidence="3 4" key="1">
    <citation type="submission" date="2016-10" db="EMBL/GenBank/DDBJ databases">
        <authorList>
            <person name="de Groot N.N."/>
        </authorList>
    </citation>
    <scope>NUCLEOTIDE SEQUENCE [LARGE SCALE GENOMIC DNA]</scope>
    <source>
        <strain evidence="3 4">Nm110</strain>
    </source>
</reference>
<proteinExistence type="predicted"/>